<dbReference type="EMBL" id="NNAY01000035">
    <property type="protein sequence ID" value="OXU31727.1"/>
    <property type="molecule type" value="Genomic_DNA"/>
</dbReference>
<protein>
    <submittedName>
        <fullName evidence="1">Uncharacterized protein</fullName>
    </submittedName>
</protein>
<organism evidence="1 2">
    <name type="scientific">Trichomalopsis sarcophagae</name>
    <dbReference type="NCBI Taxonomy" id="543379"/>
    <lineage>
        <taxon>Eukaryota</taxon>
        <taxon>Metazoa</taxon>
        <taxon>Ecdysozoa</taxon>
        <taxon>Arthropoda</taxon>
        <taxon>Hexapoda</taxon>
        <taxon>Insecta</taxon>
        <taxon>Pterygota</taxon>
        <taxon>Neoptera</taxon>
        <taxon>Endopterygota</taxon>
        <taxon>Hymenoptera</taxon>
        <taxon>Apocrita</taxon>
        <taxon>Proctotrupomorpha</taxon>
        <taxon>Chalcidoidea</taxon>
        <taxon>Pteromalidae</taxon>
        <taxon>Pteromalinae</taxon>
        <taxon>Trichomalopsis</taxon>
    </lineage>
</organism>
<dbReference type="Proteomes" id="UP000215335">
    <property type="component" value="Unassembled WGS sequence"/>
</dbReference>
<name>A0A232FMY1_9HYME</name>
<sequence>MVRKYLKDIPNLDLDKIHVRRFARSTVRSYIAPIVVRFSTSAEVIRVVTYRNQLPQMMSPALDFTPFRRSCLRQLLAAASKHNTAHLDKSKARSGSNKFSDMIVIYVLLVCLEEEVFW</sequence>
<evidence type="ECO:0000313" key="2">
    <source>
        <dbReference type="Proteomes" id="UP000215335"/>
    </source>
</evidence>
<gene>
    <name evidence="1" type="ORF">TSAR_007904</name>
</gene>
<evidence type="ECO:0000313" key="1">
    <source>
        <dbReference type="EMBL" id="OXU31727.1"/>
    </source>
</evidence>
<proteinExistence type="predicted"/>
<accession>A0A232FMY1</accession>
<comment type="caution">
    <text evidence="1">The sequence shown here is derived from an EMBL/GenBank/DDBJ whole genome shotgun (WGS) entry which is preliminary data.</text>
</comment>
<reference evidence="1 2" key="1">
    <citation type="journal article" date="2017" name="Curr. Biol.">
        <title>The Evolution of Venom by Co-option of Single-Copy Genes.</title>
        <authorList>
            <person name="Martinson E.O."/>
            <person name="Mrinalini"/>
            <person name="Kelkar Y.D."/>
            <person name="Chang C.H."/>
            <person name="Werren J.H."/>
        </authorList>
    </citation>
    <scope>NUCLEOTIDE SEQUENCE [LARGE SCALE GENOMIC DNA]</scope>
    <source>
        <strain evidence="1 2">Alberta</strain>
        <tissue evidence="1">Whole body</tissue>
    </source>
</reference>
<keyword evidence="2" id="KW-1185">Reference proteome</keyword>
<dbReference type="AlphaFoldDB" id="A0A232FMY1"/>